<feature type="transmembrane region" description="Helical" evidence="1">
    <location>
        <begin position="12"/>
        <end position="33"/>
    </location>
</feature>
<dbReference type="Proteomes" id="UP000015104">
    <property type="component" value="Unassembled WGS sequence"/>
</dbReference>
<keyword evidence="1" id="KW-0472">Membrane</keyword>
<dbReference type="HOGENOM" id="CLU_3369090_0_0_1"/>
<evidence type="ECO:0000313" key="2">
    <source>
        <dbReference type="EnsemblMetazoa" id="tetur41g00290.1"/>
    </source>
</evidence>
<keyword evidence="1" id="KW-1133">Transmembrane helix</keyword>
<protein>
    <submittedName>
        <fullName evidence="2">Uncharacterized protein</fullName>
    </submittedName>
</protein>
<dbReference type="EnsemblMetazoa" id="tetur41g00290.1">
    <property type="protein sequence ID" value="tetur41g00290.1"/>
    <property type="gene ID" value="tetur41g00290"/>
</dbReference>
<sequence>MNCYFFAVTTLNFQPLITTLQAILVIVTFPLYCQR</sequence>
<dbReference type="AlphaFoldDB" id="T1L4V8"/>
<dbReference type="EMBL" id="CAEY01001178">
    <property type="status" value="NOT_ANNOTATED_CDS"/>
    <property type="molecule type" value="Genomic_DNA"/>
</dbReference>
<reference evidence="2" key="2">
    <citation type="submission" date="2015-06" db="UniProtKB">
        <authorList>
            <consortium name="EnsemblMetazoa"/>
        </authorList>
    </citation>
    <scope>IDENTIFICATION</scope>
</reference>
<evidence type="ECO:0000313" key="3">
    <source>
        <dbReference type="Proteomes" id="UP000015104"/>
    </source>
</evidence>
<reference evidence="3" key="1">
    <citation type="submission" date="2011-08" db="EMBL/GenBank/DDBJ databases">
        <authorList>
            <person name="Rombauts S."/>
        </authorList>
    </citation>
    <scope>NUCLEOTIDE SEQUENCE</scope>
    <source>
        <strain evidence="3">London</strain>
    </source>
</reference>
<keyword evidence="1" id="KW-0812">Transmembrane</keyword>
<keyword evidence="3" id="KW-1185">Reference proteome</keyword>
<name>T1L4V8_TETUR</name>
<organism evidence="2 3">
    <name type="scientific">Tetranychus urticae</name>
    <name type="common">Two-spotted spider mite</name>
    <dbReference type="NCBI Taxonomy" id="32264"/>
    <lineage>
        <taxon>Eukaryota</taxon>
        <taxon>Metazoa</taxon>
        <taxon>Ecdysozoa</taxon>
        <taxon>Arthropoda</taxon>
        <taxon>Chelicerata</taxon>
        <taxon>Arachnida</taxon>
        <taxon>Acari</taxon>
        <taxon>Acariformes</taxon>
        <taxon>Trombidiformes</taxon>
        <taxon>Prostigmata</taxon>
        <taxon>Eleutherengona</taxon>
        <taxon>Raphignathae</taxon>
        <taxon>Tetranychoidea</taxon>
        <taxon>Tetranychidae</taxon>
        <taxon>Tetranychus</taxon>
    </lineage>
</organism>
<accession>T1L4V8</accession>
<evidence type="ECO:0000256" key="1">
    <source>
        <dbReference type="SAM" id="Phobius"/>
    </source>
</evidence>
<proteinExistence type="predicted"/>